<organism evidence="1 2">
    <name type="scientific">Candidatus Falkowbacteria bacterium CG10_big_fil_rev_8_21_14_0_10_39_9</name>
    <dbReference type="NCBI Taxonomy" id="1974566"/>
    <lineage>
        <taxon>Bacteria</taxon>
        <taxon>Candidatus Falkowiibacteriota</taxon>
    </lineage>
</organism>
<dbReference type="Proteomes" id="UP000228900">
    <property type="component" value="Unassembled WGS sequence"/>
</dbReference>
<dbReference type="InterPro" id="IPR015943">
    <property type="entry name" value="WD40/YVTN_repeat-like_dom_sf"/>
</dbReference>
<sequence length="149" mass="15770">MSSSNGGKLAATVAGGYVYTSDDFGSTWLERISSGASYWVMASSADGNNLVIGSNEMFGSIKASSDAGDTWPRVFSTSFLGDICSSANGSKIITVAVGYWSNPLISTDYGATWEYKAVTVDLHSWYLVKVSANGSRLALAEIDGLVYFV</sequence>
<reference evidence="2" key="1">
    <citation type="submission" date="2017-09" db="EMBL/GenBank/DDBJ databases">
        <title>Depth-based differentiation of microbial function through sediment-hosted aquifers and enrichment of novel symbionts in the deep terrestrial subsurface.</title>
        <authorList>
            <person name="Probst A.J."/>
            <person name="Ladd B."/>
            <person name="Jarett J.K."/>
            <person name="Geller-Mcgrath D.E."/>
            <person name="Sieber C.M.K."/>
            <person name="Emerson J.B."/>
            <person name="Anantharaman K."/>
            <person name="Thomas B.C."/>
            <person name="Malmstrom R."/>
            <person name="Stieglmeier M."/>
            <person name="Klingl A."/>
            <person name="Woyke T."/>
            <person name="Ryan C.M."/>
            <person name="Banfield J.F."/>
        </authorList>
    </citation>
    <scope>NUCLEOTIDE SEQUENCE [LARGE SCALE GENOMIC DNA]</scope>
</reference>
<accession>A0A2M6WQC8</accession>
<protein>
    <recommendedName>
        <fullName evidence="3">Photosynthesis system II assembly factor Ycf48/Hcf136-like domain-containing protein</fullName>
    </recommendedName>
</protein>
<dbReference type="AlphaFoldDB" id="A0A2M6WQC8"/>
<proteinExistence type="predicted"/>
<comment type="caution">
    <text evidence="1">The sequence shown here is derived from an EMBL/GenBank/DDBJ whole genome shotgun (WGS) entry which is preliminary data.</text>
</comment>
<dbReference type="Gene3D" id="2.130.10.10">
    <property type="entry name" value="YVTN repeat-like/Quinoprotein amine dehydrogenase"/>
    <property type="match status" value="1"/>
</dbReference>
<dbReference type="SUPFAM" id="SSF110296">
    <property type="entry name" value="Oligoxyloglucan reducing end-specific cellobiohydrolase"/>
    <property type="match status" value="1"/>
</dbReference>
<gene>
    <name evidence="1" type="ORF">COT98_01490</name>
</gene>
<evidence type="ECO:0000313" key="2">
    <source>
        <dbReference type="Proteomes" id="UP000228900"/>
    </source>
</evidence>
<dbReference type="EMBL" id="PFAQ01000023">
    <property type="protein sequence ID" value="PIT95007.1"/>
    <property type="molecule type" value="Genomic_DNA"/>
</dbReference>
<evidence type="ECO:0000313" key="1">
    <source>
        <dbReference type="EMBL" id="PIT95007.1"/>
    </source>
</evidence>
<evidence type="ECO:0008006" key="3">
    <source>
        <dbReference type="Google" id="ProtNLM"/>
    </source>
</evidence>
<name>A0A2M6WQC8_9BACT</name>